<dbReference type="SUPFAM" id="SSF81383">
    <property type="entry name" value="F-box domain"/>
    <property type="match status" value="1"/>
</dbReference>
<dbReference type="Gene3D" id="1.20.1280.50">
    <property type="match status" value="1"/>
</dbReference>
<gene>
    <name evidence="3" type="ORF">URODEC1_LOCUS23534</name>
</gene>
<sequence length="421" mass="46621">MATPPPTPKRRRRRSLLDLDDDLIPEILLRLSPYKPECLIRCSAVCKPWRRLLTDPAFLRRYREFHGAPPVLGVLLDLDLEHPRDYFVARFFRTTSFRPRAIDHGGCYTRDARHGRVLFSNVTGDEGEHDLLVWNPITGERWELLMPVIPEMQWNVTVLCAAAAREGGGGCDHLGCHSEPFLVAFVNSNGDGTTCAYVYSSEAAAWSDAACAEHPNGIPDMDMEPCTLVGNRIYGLAAESKTIVEYDLGCRKLAFIDRPSAYNGRGVLMPAMGGGLGFAGVQGSCLYLWSRETGGPDRNVAWTQSKVLELNTLRGQVPGKKPTTAGFAEGLGIIFVKTDAGIFAINIKSGRVKKMSSRSTYNYSVIPYMGFYTPDHATGSRWPPVAGSEEEEARFITHHPPLLVFDPVILFVRLHSAILKP</sequence>
<dbReference type="InterPro" id="IPR001810">
    <property type="entry name" value="F-box_dom"/>
</dbReference>
<evidence type="ECO:0000313" key="4">
    <source>
        <dbReference type="Proteomes" id="UP001497457"/>
    </source>
</evidence>
<name>A0ABC8XHI6_9POAL</name>
<evidence type="ECO:0000313" key="3">
    <source>
        <dbReference type="EMBL" id="CAL4925825.1"/>
    </source>
</evidence>
<dbReference type="InterPro" id="IPR056594">
    <property type="entry name" value="AT5G49610-like_b-prop"/>
</dbReference>
<evidence type="ECO:0008006" key="5">
    <source>
        <dbReference type="Google" id="ProtNLM"/>
    </source>
</evidence>
<proteinExistence type="predicted"/>
<accession>A0ABC8XHI6</accession>
<protein>
    <recommendedName>
        <fullName evidence="5">F-box domain-containing protein</fullName>
    </recommendedName>
</protein>
<keyword evidence="4" id="KW-1185">Reference proteome</keyword>
<dbReference type="Pfam" id="PF23635">
    <property type="entry name" value="Beta-prop_AT5G49610-like"/>
    <property type="match status" value="1"/>
</dbReference>
<organism evidence="3 4">
    <name type="scientific">Urochloa decumbens</name>
    <dbReference type="NCBI Taxonomy" id="240449"/>
    <lineage>
        <taxon>Eukaryota</taxon>
        <taxon>Viridiplantae</taxon>
        <taxon>Streptophyta</taxon>
        <taxon>Embryophyta</taxon>
        <taxon>Tracheophyta</taxon>
        <taxon>Spermatophyta</taxon>
        <taxon>Magnoliopsida</taxon>
        <taxon>Liliopsida</taxon>
        <taxon>Poales</taxon>
        <taxon>Poaceae</taxon>
        <taxon>PACMAD clade</taxon>
        <taxon>Panicoideae</taxon>
        <taxon>Panicodae</taxon>
        <taxon>Paniceae</taxon>
        <taxon>Melinidinae</taxon>
        <taxon>Urochloa</taxon>
    </lineage>
</organism>
<feature type="domain" description="F-box protein AT5G49610-like beta-propeller" evidence="2">
    <location>
        <begin position="110"/>
        <end position="374"/>
    </location>
</feature>
<dbReference type="PANTHER" id="PTHR32133">
    <property type="entry name" value="OS07G0120400 PROTEIN"/>
    <property type="match status" value="1"/>
</dbReference>
<dbReference type="InterPro" id="IPR036047">
    <property type="entry name" value="F-box-like_dom_sf"/>
</dbReference>
<dbReference type="EMBL" id="OZ075124">
    <property type="protein sequence ID" value="CAL4925825.1"/>
    <property type="molecule type" value="Genomic_DNA"/>
</dbReference>
<evidence type="ECO:0000259" key="2">
    <source>
        <dbReference type="Pfam" id="PF23635"/>
    </source>
</evidence>
<dbReference type="Proteomes" id="UP001497457">
    <property type="component" value="Chromosome 14rd"/>
</dbReference>
<dbReference type="PANTHER" id="PTHR32133:SF366">
    <property type="entry name" value="OS07G0122900 PROTEIN"/>
    <property type="match status" value="1"/>
</dbReference>
<dbReference type="AlphaFoldDB" id="A0ABC8XHI6"/>
<dbReference type="Pfam" id="PF00646">
    <property type="entry name" value="F-box"/>
    <property type="match status" value="1"/>
</dbReference>
<evidence type="ECO:0000259" key="1">
    <source>
        <dbReference type="Pfam" id="PF00646"/>
    </source>
</evidence>
<feature type="domain" description="F-box" evidence="1">
    <location>
        <begin position="16"/>
        <end position="60"/>
    </location>
</feature>
<reference evidence="3" key="1">
    <citation type="submission" date="2024-10" db="EMBL/GenBank/DDBJ databases">
        <authorList>
            <person name="Ryan C."/>
        </authorList>
    </citation>
    <scope>NUCLEOTIDE SEQUENCE [LARGE SCALE GENOMIC DNA]</scope>
</reference>